<accession>A8A9N1</accession>
<evidence type="ECO:0000256" key="1">
    <source>
        <dbReference type="SAM" id="Coils"/>
    </source>
</evidence>
<feature type="coiled-coil region" evidence="1">
    <location>
        <begin position="27"/>
        <end position="54"/>
    </location>
</feature>
<protein>
    <submittedName>
        <fullName evidence="2">Uncharacterized protein</fullName>
    </submittedName>
</protein>
<keyword evidence="1" id="KW-0175">Coiled coil</keyword>
<dbReference type="STRING" id="453591.Igni_0450"/>
<evidence type="ECO:0000313" key="3">
    <source>
        <dbReference type="Proteomes" id="UP000000262"/>
    </source>
</evidence>
<dbReference type="RefSeq" id="WP_011998485.1">
    <property type="nucleotide sequence ID" value="NC_009776.1"/>
</dbReference>
<proteinExistence type="predicted"/>
<reference evidence="2 3" key="1">
    <citation type="journal article" date="2008" name="Genome Biol.">
        <title>A genomic analysis of the archaeal system Ignicoccus hospitalis-Nanoarchaeum equitans.</title>
        <authorList>
            <person name="Podar M."/>
            <person name="Anderson I."/>
            <person name="Makarova K.S."/>
            <person name="Elkins J.G."/>
            <person name="Ivanova N."/>
            <person name="Wall M.A."/>
            <person name="Lykidis A."/>
            <person name="Mavromatis K."/>
            <person name="Sun H."/>
            <person name="Hudson M.E."/>
            <person name="Chen W."/>
            <person name="Deciu C."/>
            <person name="Hutchison D."/>
            <person name="Eads J.R."/>
            <person name="Anderson A."/>
            <person name="Fernandes F."/>
            <person name="Szeto E."/>
            <person name="Lapidus A."/>
            <person name="Kyrpides N.C."/>
            <person name="Saier M.H.Jr."/>
            <person name="Richardson P.M."/>
            <person name="Rachel R."/>
            <person name="Huber H."/>
            <person name="Eisen J.A."/>
            <person name="Koonin E.V."/>
            <person name="Keller M."/>
            <person name="Stetter K.O."/>
        </authorList>
    </citation>
    <scope>NUCLEOTIDE SEQUENCE [LARGE SCALE GENOMIC DNA]</scope>
    <source>
        <strain evidence="3">KIN4/I / DSM 18386 / JCM 14125</strain>
    </source>
</reference>
<sequence length="109" mass="12110">MLELLCALLSSLAFAFSYLAWSSSGSCEALLRGIRAVYKKLEDLEEKEKCLKANAVLSLVEAARLLAEDARRLYEKTGDAEFLNVATKWEEFVRTNEAAVKKALGYASK</sequence>
<dbReference type="HOGENOM" id="CLU_2177852_0_0_2"/>
<dbReference type="GeneID" id="5561761"/>
<keyword evidence="3" id="KW-1185">Reference proteome</keyword>
<dbReference type="EMBL" id="CP000816">
    <property type="protein sequence ID" value="ABU81633.1"/>
    <property type="molecule type" value="Genomic_DNA"/>
</dbReference>
<evidence type="ECO:0000313" key="2">
    <source>
        <dbReference type="EMBL" id="ABU81633.1"/>
    </source>
</evidence>
<dbReference type="KEGG" id="iho:Igni_0450"/>
<name>A8A9N1_IGNH4</name>
<organism evidence="2 3">
    <name type="scientific">Ignicoccus hospitalis (strain KIN4/I / DSM 18386 / JCM 14125)</name>
    <dbReference type="NCBI Taxonomy" id="453591"/>
    <lineage>
        <taxon>Archaea</taxon>
        <taxon>Thermoproteota</taxon>
        <taxon>Thermoprotei</taxon>
        <taxon>Desulfurococcales</taxon>
        <taxon>Desulfurococcaceae</taxon>
        <taxon>Ignicoccus</taxon>
    </lineage>
</organism>
<dbReference type="AlphaFoldDB" id="A8A9N1"/>
<dbReference type="Proteomes" id="UP000000262">
    <property type="component" value="Chromosome"/>
</dbReference>
<gene>
    <name evidence="2" type="ordered locus">Igni_0450</name>
</gene>